<keyword evidence="1" id="KW-0472">Membrane</keyword>
<dbReference type="EMBL" id="MFAF01000020">
    <property type="protein sequence ID" value="OGD78920.1"/>
    <property type="molecule type" value="Genomic_DNA"/>
</dbReference>
<organism evidence="2 3">
    <name type="scientific">Candidatus Coatesbacteria bacterium RBG_13_66_14</name>
    <dbReference type="NCBI Taxonomy" id="1817816"/>
    <lineage>
        <taxon>Bacteria</taxon>
        <taxon>Candidatus Coatesiibacteriota</taxon>
    </lineage>
</organism>
<comment type="caution">
    <text evidence="2">The sequence shown here is derived from an EMBL/GenBank/DDBJ whole genome shotgun (WGS) entry which is preliminary data.</text>
</comment>
<name>A0A1F5FH47_9BACT</name>
<feature type="transmembrane region" description="Helical" evidence="1">
    <location>
        <begin position="6"/>
        <end position="27"/>
    </location>
</feature>
<keyword evidence="1" id="KW-1133">Transmembrane helix</keyword>
<keyword evidence="1" id="KW-0812">Transmembrane</keyword>
<feature type="transmembrane region" description="Helical" evidence="1">
    <location>
        <begin position="39"/>
        <end position="60"/>
    </location>
</feature>
<sequence>MDIILYVMSGLGILLMAYAVFSCIRLYRVVPGGKAKGALGILLILVVVFLFGYVAGAVLLFNMETNFVKDAIVFGIFDLGAVFVIVALGLIRRILTYFEGRKA</sequence>
<gene>
    <name evidence="2" type="ORF">A2Y64_05170</name>
</gene>
<reference evidence="2 3" key="1">
    <citation type="journal article" date="2016" name="Nat. Commun.">
        <title>Thousands of microbial genomes shed light on interconnected biogeochemical processes in an aquifer system.</title>
        <authorList>
            <person name="Anantharaman K."/>
            <person name="Brown C.T."/>
            <person name="Hug L.A."/>
            <person name="Sharon I."/>
            <person name="Castelle C.J."/>
            <person name="Probst A.J."/>
            <person name="Thomas B.C."/>
            <person name="Singh A."/>
            <person name="Wilkins M.J."/>
            <person name="Karaoz U."/>
            <person name="Brodie E.L."/>
            <person name="Williams K.H."/>
            <person name="Hubbard S.S."/>
            <person name="Banfield J.F."/>
        </authorList>
    </citation>
    <scope>NUCLEOTIDE SEQUENCE [LARGE SCALE GENOMIC DNA]</scope>
</reference>
<evidence type="ECO:0000313" key="3">
    <source>
        <dbReference type="Proteomes" id="UP000177187"/>
    </source>
</evidence>
<proteinExistence type="predicted"/>
<accession>A0A1F5FH47</accession>
<feature type="transmembrane region" description="Helical" evidence="1">
    <location>
        <begin position="72"/>
        <end position="91"/>
    </location>
</feature>
<dbReference type="AlphaFoldDB" id="A0A1F5FH47"/>
<protein>
    <recommendedName>
        <fullName evidence="4">Major facilitator superfamily (MFS) profile domain-containing protein</fullName>
    </recommendedName>
</protein>
<dbReference type="Proteomes" id="UP000177187">
    <property type="component" value="Unassembled WGS sequence"/>
</dbReference>
<evidence type="ECO:0000256" key="1">
    <source>
        <dbReference type="SAM" id="Phobius"/>
    </source>
</evidence>
<evidence type="ECO:0008006" key="4">
    <source>
        <dbReference type="Google" id="ProtNLM"/>
    </source>
</evidence>
<evidence type="ECO:0000313" key="2">
    <source>
        <dbReference type="EMBL" id="OGD78920.1"/>
    </source>
</evidence>